<dbReference type="AlphaFoldDB" id="A0AAV9GPX6"/>
<evidence type="ECO:0008006" key="4">
    <source>
        <dbReference type="Google" id="ProtNLM"/>
    </source>
</evidence>
<keyword evidence="3" id="KW-1185">Reference proteome</keyword>
<reference evidence="2" key="1">
    <citation type="journal article" date="2023" name="Mol. Phylogenet. Evol.">
        <title>Genome-scale phylogeny and comparative genomics of the fungal order Sordariales.</title>
        <authorList>
            <person name="Hensen N."/>
            <person name="Bonometti L."/>
            <person name="Westerberg I."/>
            <person name="Brannstrom I.O."/>
            <person name="Guillou S."/>
            <person name="Cros-Aarteil S."/>
            <person name="Calhoun S."/>
            <person name="Haridas S."/>
            <person name="Kuo A."/>
            <person name="Mondo S."/>
            <person name="Pangilinan J."/>
            <person name="Riley R."/>
            <person name="LaButti K."/>
            <person name="Andreopoulos B."/>
            <person name="Lipzen A."/>
            <person name="Chen C."/>
            <person name="Yan M."/>
            <person name="Daum C."/>
            <person name="Ng V."/>
            <person name="Clum A."/>
            <person name="Steindorff A."/>
            <person name="Ohm R.A."/>
            <person name="Martin F."/>
            <person name="Silar P."/>
            <person name="Natvig D.O."/>
            <person name="Lalanne C."/>
            <person name="Gautier V."/>
            <person name="Ament-Velasquez S.L."/>
            <person name="Kruys A."/>
            <person name="Hutchinson M.I."/>
            <person name="Powell A.J."/>
            <person name="Barry K."/>
            <person name="Miller A.N."/>
            <person name="Grigoriev I.V."/>
            <person name="Debuchy R."/>
            <person name="Gladieux P."/>
            <person name="Hiltunen Thoren M."/>
            <person name="Johannesson H."/>
        </authorList>
    </citation>
    <scope>NUCLEOTIDE SEQUENCE</scope>
    <source>
        <strain evidence="2">PSN243</strain>
    </source>
</reference>
<proteinExistence type="predicted"/>
<organism evidence="2 3">
    <name type="scientific">Podospora aff. communis PSN243</name>
    <dbReference type="NCBI Taxonomy" id="3040156"/>
    <lineage>
        <taxon>Eukaryota</taxon>
        <taxon>Fungi</taxon>
        <taxon>Dikarya</taxon>
        <taxon>Ascomycota</taxon>
        <taxon>Pezizomycotina</taxon>
        <taxon>Sordariomycetes</taxon>
        <taxon>Sordariomycetidae</taxon>
        <taxon>Sordariales</taxon>
        <taxon>Podosporaceae</taxon>
        <taxon>Podospora</taxon>
    </lineage>
</organism>
<gene>
    <name evidence="2" type="ORF">QBC34DRAFT_403205</name>
</gene>
<reference evidence="2" key="2">
    <citation type="submission" date="2023-05" db="EMBL/GenBank/DDBJ databases">
        <authorList>
            <consortium name="Lawrence Berkeley National Laboratory"/>
            <person name="Steindorff A."/>
            <person name="Hensen N."/>
            <person name="Bonometti L."/>
            <person name="Westerberg I."/>
            <person name="Brannstrom I.O."/>
            <person name="Guillou S."/>
            <person name="Cros-Aarteil S."/>
            <person name="Calhoun S."/>
            <person name="Haridas S."/>
            <person name="Kuo A."/>
            <person name="Mondo S."/>
            <person name="Pangilinan J."/>
            <person name="Riley R."/>
            <person name="Labutti K."/>
            <person name="Andreopoulos B."/>
            <person name="Lipzen A."/>
            <person name="Chen C."/>
            <person name="Yanf M."/>
            <person name="Daum C."/>
            <person name="Ng V."/>
            <person name="Clum A."/>
            <person name="Ohm R."/>
            <person name="Martin F."/>
            <person name="Silar P."/>
            <person name="Natvig D."/>
            <person name="Lalanne C."/>
            <person name="Gautier V."/>
            <person name="Ament-Velasquez S.L."/>
            <person name="Kruys A."/>
            <person name="Hutchinson M.I."/>
            <person name="Powell A.J."/>
            <person name="Barry K."/>
            <person name="Miller A.N."/>
            <person name="Grigoriev I.V."/>
            <person name="Debuchy R."/>
            <person name="Gladieux P."/>
            <person name="Thoren M.H."/>
            <person name="Johannesson H."/>
        </authorList>
    </citation>
    <scope>NUCLEOTIDE SEQUENCE</scope>
    <source>
        <strain evidence="2">PSN243</strain>
    </source>
</reference>
<evidence type="ECO:0000256" key="1">
    <source>
        <dbReference type="SAM" id="SignalP"/>
    </source>
</evidence>
<accession>A0AAV9GPX6</accession>
<dbReference type="EMBL" id="MU865933">
    <property type="protein sequence ID" value="KAK4450288.1"/>
    <property type="molecule type" value="Genomic_DNA"/>
</dbReference>
<keyword evidence="1" id="KW-0732">Signal</keyword>
<feature type="chain" id="PRO_5043664646" description="WSC domain-containing protein" evidence="1">
    <location>
        <begin position="22"/>
        <end position="141"/>
    </location>
</feature>
<feature type="signal peptide" evidence="1">
    <location>
        <begin position="1"/>
        <end position="21"/>
    </location>
</feature>
<protein>
    <recommendedName>
        <fullName evidence="4">WSC domain-containing protein</fullName>
    </recommendedName>
</protein>
<evidence type="ECO:0000313" key="2">
    <source>
        <dbReference type="EMBL" id="KAK4450288.1"/>
    </source>
</evidence>
<evidence type="ECO:0000313" key="3">
    <source>
        <dbReference type="Proteomes" id="UP001321760"/>
    </source>
</evidence>
<dbReference type="Proteomes" id="UP001321760">
    <property type="component" value="Unassembled WGS sequence"/>
</dbReference>
<sequence length="141" mass="15453">MKLSINTTLFTFAALAGLSDATNVDPATTSTPNPPATRIQARATTSFYSFVTTPIPNNDRSIGMGLQQEGSNDYYWLYCIHEPFTVRSGFAGCGNDDVYTTCSGRVATGIDGDEIRCDQQCVAQSLPRSRCHDLHSPHRLW</sequence>
<comment type="caution">
    <text evidence="2">The sequence shown here is derived from an EMBL/GenBank/DDBJ whole genome shotgun (WGS) entry which is preliminary data.</text>
</comment>
<name>A0AAV9GPX6_9PEZI</name>